<feature type="transmembrane region" description="Helical" evidence="2">
    <location>
        <begin position="186"/>
        <end position="209"/>
    </location>
</feature>
<feature type="transmembrane region" description="Helical" evidence="2">
    <location>
        <begin position="139"/>
        <end position="165"/>
    </location>
</feature>
<proteinExistence type="predicted"/>
<sequence length="249" mass="26256">MYALTNLHDKKTSGEHVKASEEIKAIQTDIAQVKSTGVQQLPIEKLEEYLAQRLDIAVARETETGKEAVRIAEHNLEVWKVDVSTKAAMNVEMFKSVIEAGQTALKALMLINGGAAAALLAFCGNAITKGQSLAGDPLLASAGVGLACFVTGMGAVGLATGFRYFSQYCYARSPLDTSESRWRTAGTIFNILVICIALSGFAAFCVGGAKTYGAITSPALRPSSITSEQPSGHTTVNIGDSVAHEGQLK</sequence>
<gene>
    <name evidence="3" type="ORF">PCO31010_00778</name>
</gene>
<feature type="region of interest" description="Disordered" evidence="1">
    <location>
        <begin position="223"/>
        <end position="249"/>
    </location>
</feature>
<evidence type="ECO:0008006" key="5">
    <source>
        <dbReference type="Google" id="ProtNLM"/>
    </source>
</evidence>
<keyword evidence="2" id="KW-1133">Transmembrane helix</keyword>
<evidence type="ECO:0000256" key="2">
    <source>
        <dbReference type="SAM" id="Phobius"/>
    </source>
</evidence>
<dbReference type="EMBL" id="CABPSA010000001">
    <property type="protein sequence ID" value="VVD74081.1"/>
    <property type="molecule type" value="Genomic_DNA"/>
</dbReference>
<protein>
    <recommendedName>
        <fullName evidence="5">Transmembrane protein</fullName>
    </recommendedName>
</protein>
<evidence type="ECO:0000313" key="4">
    <source>
        <dbReference type="Proteomes" id="UP000343335"/>
    </source>
</evidence>
<dbReference type="OrthoDB" id="9553532at2"/>
<name>A0A5E4SFY5_9BURK</name>
<feature type="compositionally biased region" description="Polar residues" evidence="1">
    <location>
        <begin position="223"/>
        <end position="238"/>
    </location>
</feature>
<organism evidence="3 4">
    <name type="scientific">Pandoraea commovens</name>
    <dbReference type="NCBI Taxonomy" id="2508289"/>
    <lineage>
        <taxon>Bacteria</taxon>
        <taxon>Pseudomonadati</taxon>
        <taxon>Pseudomonadota</taxon>
        <taxon>Betaproteobacteria</taxon>
        <taxon>Burkholderiales</taxon>
        <taxon>Burkholderiaceae</taxon>
        <taxon>Pandoraea</taxon>
    </lineage>
</organism>
<reference evidence="3 4" key="1">
    <citation type="submission" date="2019-08" db="EMBL/GenBank/DDBJ databases">
        <authorList>
            <person name="Peeters C."/>
        </authorList>
    </citation>
    <scope>NUCLEOTIDE SEQUENCE [LARGE SCALE GENOMIC DNA]</scope>
    <source>
        <strain evidence="3 4">LMG 31010</strain>
    </source>
</reference>
<keyword evidence="2" id="KW-0812">Transmembrane</keyword>
<feature type="transmembrane region" description="Helical" evidence="2">
    <location>
        <begin position="103"/>
        <end position="127"/>
    </location>
</feature>
<evidence type="ECO:0000256" key="1">
    <source>
        <dbReference type="SAM" id="MobiDB-lite"/>
    </source>
</evidence>
<dbReference type="AlphaFoldDB" id="A0A5E4SFY5"/>
<dbReference type="Proteomes" id="UP000343335">
    <property type="component" value="Unassembled WGS sequence"/>
</dbReference>
<accession>A0A5E4SFY5</accession>
<evidence type="ECO:0000313" key="3">
    <source>
        <dbReference type="EMBL" id="VVD74081.1"/>
    </source>
</evidence>
<keyword evidence="2" id="KW-0472">Membrane</keyword>
<dbReference type="RefSeq" id="WP_150663037.1">
    <property type="nucleotide sequence ID" value="NZ_CABPSA010000001.1"/>
</dbReference>